<accession>A0ABT5C011</accession>
<reference evidence="1 2" key="1">
    <citation type="submission" date="2023-01" db="EMBL/GenBank/DDBJ databases">
        <title>Minimal conservation of predation-associated metabolite biosynthetic gene clusters underscores biosynthetic potential of Myxococcota including descriptions for ten novel species: Archangium lansinium sp. nov., Myxococcus landrumus sp. nov., Nannocystis bai.</title>
        <authorList>
            <person name="Ahearne A."/>
            <person name="Stevens C."/>
            <person name="Dowd S."/>
        </authorList>
    </citation>
    <scope>NUCLEOTIDE SEQUENCE [LARGE SCALE GENOMIC DNA]</scope>
    <source>
        <strain evidence="1 2">WIWO2</strain>
    </source>
</reference>
<protein>
    <recommendedName>
        <fullName evidence="3">Secreted protein</fullName>
    </recommendedName>
</protein>
<keyword evidence="2" id="KW-1185">Reference proteome</keyword>
<gene>
    <name evidence="1" type="ORF">POL72_18260</name>
</gene>
<name>A0ABT5C011_9BACT</name>
<comment type="caution">
    <text evidence="1">The sequence shown here is derived from an EMBL/GenBank/DDBJ whole genome shotgun (WGS) entry which is preliminary data.</text>
</comment>
<organism evidence="1 2">
    <name type="scientific">Sorangium atrum</name>
    <dbReference type="NCBI Taxonomy" id="2995308"/>
    <lineage>
        <taxon>Bacteria</taxon>
        <taxon>Pseudomonadati</taxon>
        <taxon>Myxococcota</taxon>
        <taxon>Polyangia</taxon>
        <taxon>Polyangiales</taxon>
        <taxon>Polyangiaceae</taxon>
        <taxon>Sorangium</taxon>
    </lineage>
</organism>
<dbReference type="Proteomes" id="UP001217485">
    <property type="component" value="Unassembled WGS sequence"/>
</dbReference>
<dbReference type="EMBL" id="JAQNDK010000002">
    <property type="protein sequence ID" value="MDC0679692.1"/>
    <property type="molecule type" value="Genomic_DNA"/>
</dbReference>
<dbReference type="RefSeq" id="WP_272096689.1">
    <property type="nucleotide sequence ID" value="NZ_JAQNDK010000002.1"/>
</dbReference>
<evidence type="ECO:0008006" key="3">
    <source>
        <dbReference type="Google" id="ProtNLM"/>
    </source>
</evidence>
<sequence length="76" mass="8194">MLATLAQLAAEIALVLLALVVDAREQRIAAEGVPDPEVAAVTPAARNWHPLPVEQPRYAATAVRLPTQVCPMQRRS</sequence>
<evidence type="ECO:0000313" key="1">
    <source>
        <dbReference type="EMBL" id="MDC0679692.1"/>
    </source>
</evidence>
<proteinExistence type="predicted"/>
<evidence type="ECO:0000313" key="2">
    <source>
        <dbReference type="Proteomes" id="UP001217485"/>
    </source>
</evidence>